<dbReference type="EMBL" id="QURL01000004">
    <property type="protein sequence ID" value="RFC63693.1"/>
    <property type="molecule type" value="Genomic_DNA"/>
</dbReference>
<dbReference type="PANTHER" id="PTHR30592:SF1">
    <property type="entry name" value="SULFUR CARRIER PROTEIN FDHD"/>
    <property type="match status" value="1"/>
</dbReference>
<feature type="active site" description="Cysteine persulfide intermediate" evidence="3">
    <location>
        <position position="111"/>
    </location>
</feature>
<evidence type="ECO:0000256" key="2">
    <source>
        <dbReference type="ARBA" id="ARBA00023150"/>
    </source>
</evidence>
<comment type="similarity">
    <text evidence="3">Belongs to the FdhD family.</text>
</comment>
<dbReference type="HAMAP" id="MF_00187">
    <property type="entry name" value="FdhD"/>
    <property type="match status" value="1"/>
</dbReference>
<dbReference type="InterPro" id="IPR016193">
    <property type="entry name" value="Cytidine_deaminase-like"/>
</dbReference>
<dbReference type="RefSeq" id="WP_116683422.1">
    <property type="nucleotide sequence ID" value="NZ_QURL01000004.1"/>
</dbReference>
<evidence type="ECO:0000313" key="4">
    <source>
        <dbReference type="EMBL" id="RFC63693.1"/>
    </source>
</evidence>
<dbReference type="GO" id="GO:0016783">
    <property type="term" value="F:sulfurtransferase activity"/>
    <property type="evidence" value="ECO:0007669"/>
    <property type="project" value="InterPro"/>
</dbReference>
<dbReference type="GO" id="GO:0097163">
    <property type="term" value="F:sulfur carrier activity"/>
    <property type="evidence" value="ECO:0007669"/>
    <property type="project" value="UniProtKB-UniRule"/>
</dbReference>
<keyword evidence="5" id="KW-1185">Reference proteome</keyword>
<evidence type="ECO:0000256" key="1">
    <source>
        <dbReference type="ARBA" id="ARBA00022490"/>
    </source>
</evidence>
<dbReference type="GO" id="GO:0006777">
    <property type="term" value="P:Mo-molybdopterin cofactor biosynthetic process"/>
    <property type="evidence" value="ECO:0007669"/>
    <property type="project" value="UniProtKB-UniRule"/>
</dbReference>
<evidence type="ECO:0000256" key="3">
    <source>
        <dbReference type="HAMAP-Rule" id="MF_00187"/>
    </source>
</evidence>
<dbReference type="Pfam" id="PF02634">
    <property type="entry name" value="FdhD-NarQ"/>
    <property type="match status" value="1"/>
</dbReference>
<proteinExistence type="inferred from homology"/>
<reference evidence="4 5" key="1">
    <citation type="submission" date="2018-08" db="EMBL/GenBank/DDBJ databases">
        <title>Fulvimarina sp. 85, whole genome shotgun sequence.</title>
        <authorList>
            <person name="Tuo L."/>
        </authorList>
    </citation>
    <scope>NUCLEOTIDE SEQUENCE [LARGE SCALE GENOMIC DNA]</scope>
    <source>
        <strain evidence="4 5">85</strain>
    </source>
</reference>
<keyword evidence="4" id="KW-0808">Transferase</keyword>
<sequence>MTESRESRSVDCLAFRGGAFVRTARSVPAEQAVAISVGGSTHAVMMATPSHLEDLGIGLALNERIVETVSEIEAIEIVETEAGLDCQIRLVPEKAATYVARRRQMTGPVGCGLCGVESLELAGPVLPRVNAVETIAPSRLVRAIEEMAGAQDLSRLTRAVHAAAFHLTDGGMVVLREDVGRHNALDKVAGHLARQGVDPAKGFITITSRVSVELIQKAAMMGTGLIAAISAPTELAIAEAVAANVTLIAVVRGEEFELFTVPERMEGAVDAAATLAMARA</sequence>
<dbReference type="SUPFAM" id="SSF53927">
    <property type="entry name" value="Cytidine deaminase-like"/>
    <property type="match status" value="1"/>
</dbReference>
<evidence type="ECO:0000313" key="5">
    <source>
        <dbReference type="Proteomes" id="UP000264310"/>
    </source>
</evidence>
<dbReference type="NCBIfam" id="TIGR00129">
    <property type="entry name" value="fdhD_narQ"/>
    <property type="match status" value="1"/>
</dbReference>
<comment type="caution">
    <text evidence="3">Lacks conserved residue(s) required for the propagation of feature annotation.</text>
</comment>
<dbReference type="Gene3D" id="3.40.140.10">
    <property type="entry name" value="Cytidine Deaminase, domain 2"/>
    <property type="match status" value="1"/>
</dbReference>
<dbReference type="PIRSF" id="PIRSF015626">
    <property type="entry name" value="FdhD"/>
    <property type="match status" value="1"/>
</dbReference>
<comment type="subcellular location">
    <subcellularLocation>
        <location evidence="3">Cytoplasm</location>
    </subcellularLocation>
</comment>
<gene>
    <name evidence="3 4" type="primary">fdhD</name>
    <name evidence="4" type="ORF">DYI37_11885</name>
</gene>
<dbReference type="PANTHER" id="PTHR30592">
    <property type="entry name" value="FORMATE DEHYDROGENASE"/>
    <property type="match status" value="1"/>
</dbReference>
<dbReference type="OrthoDB" id="3197277at2"/>
<dbReference type="AlphaFoldDB" id="A0A371X3A7"/>
<dbReference type="Gene3D" id="3.10.20.10">
    <property type="match status" value="1"/>
</dbReference>
<dbReference type="InterPro" id="IPR003786">
    <property type="entry name" value="FdhD"/>
</dbReference>
<protein>
    <recommendedName>
        <fullName evidence="3">Sulfur carrier protein FdhD</fullName>
    </recommendedName>
</protein>
<organism evidence="4 5">
    <name type="scientific">Fulvimarina endophytica</name>
    <dbReference type="NCBI Taxonomy" id="2293836"/>
    <lineage>
        <taxon>Bacteria</taxon>
        <taxon>Pseudomonadati</taxon>
        <taxon>Pseudomonadota</taxon>
        <taxon>Alphaproteobacteria</taxon>
        <taxon>Hyphomicrobiales</taxon>
        <taxon>Aurantimonadaceae</taxon>
        <taxon>Fulvimarina</taxon>
    </lineage>
</organism>
<dbReference type="Proteomes" id="UP000264310">
    <property type="component" value="Unassembled WGS sequence"/>
</dbReference>
<comment type="function">
    <text evidence="3">Required for formate dehydrogenase (FDH) activity. Acts as a sulfur carrier protein that transfers sulfur from IscS to the molybdenum cofactor prior to its insertion into FDH.</text>
</comment>
<keyword evidence="1 3" id="KW-0963">Cytoplasm</keyword>
<comment type="caution">
    <text evidence="4">The sequence shown here is derived from an EMBL/GenBank/DDBJ whole genome shotgun (WGS) entry which is preliminary data.</text>
</comment>
<keyword evidence="2 3" id="KW-0501">Molybdenum cofactor biosynthesis</keyword>
<dbReference type="GO" id="GO:0005737">
    <property type="term" value="C:cytoplasm"/>
    <property type="evidence" value="ECO:0007669"/>
    <property type="project" value="UniProtKB-SubCell"/>
</dbReference>
<accession>A0A371X3A7</accession>
<name>A0A371X3A7_9HYPH</name>